<feature type="compositionally biased region" description="Low complexity" evidence="1">
    <location>
        <begin position="209"/>
        <end position="231"/>
    </location>
</feature>
<protein>
    <submittedName>
        <fullName evidence="2">Uncharacterized protein</fullName>
    </submittedName>
</protein>
<feature type="region of interest" description="Disordered" evidence="1">
    <location>
        <begin position="206"/>
        <end position="243"/>
    </location>
</feature>
<evidence type="ECO:0000313" key="3">
    <source>
        <dbReference type="Proteomes" id="UP001211065"/>
    </source>
</evidence>
<evidence type="ECO:0000313" key="2">
    <source>
        <dbReference type="EMBL" id="KAJ3218527.1"/>
    </source>
</evidence>
<evidence type="ECO:0000256" key="1">
    <source>
        <dbReference type="SAM" id="MobiDB-lite"/>
    </source>
</evidence>
<gene>
    <name evidence="2" type="ORF">HK099_005022</name>
</gene>
<dbReference type="Proteomes" id="UP001211065">
    <property type="component" value="Unassembled WGS sequence"/>
</dbReference>
<feature type="region of interest" description="Disordered" evidence="1">
    <location>
        <begin position="35"/>
        <end position="63"/>
    </location>
</feature>
<comment type="caution">
    <text evidence="2">The sequence shown here is derived from an EMBL/GenBank/DDBJ whole genome shotgun (WGS) entry which is preliminary data.</text>
</comment>
<reference evidence="2" key="1">
    <citation type="submission" date="2020-05" db="EMBL/GenBank/DDBJ databases">
        <title>Phylogenomic resolution of chytrid fungi.</title>
        <authorList>
            <person name="Stajich J.E."/>
            <person name="Amses K."/>
            <person name="Simmons R."/>
            <person name="Seto K."/>
            <person name="Myers J."/>
            <person name="Bonds A."/>
            <person name="Quandt C.A."/>
            <person name="Barry K."/>
            <person name="Liu P."/>
            <person name="Grigoriev I."/>
            <person name="Longcore J.E."/>
            <person name="James T.Y."/>
        </authorList>
    </citation>
    <scope>NUCLEOTIDE SEQUENCE</scope>
    <source>
        <strain evidence="2">JEL0476</strain>
    </source>
</reference>
<organism evidence="2 3">
    <name type="scientific">Clydaea vesicula</name>
    <dbReference type="NCBI Taxonomy" id="447962"/>
    <lineage>
        <taxon>Eukaryota</taxon>
        <taxon>Fungi</taxon>
        <taxon>Fungi incertae sedis</taxon>
        <taxon>Chytridiomycota</taxon>
        <taxon>Chytridiomycota incertae sedis</taxon>
        <taxon>Chytridiomycetes</taxon>
        <taxon>Lobulomycetales</taxon>
        <taxon>Lobulomycetaceae</taxon>
        <taxon>Clydaea</taxon>
    </lineage>
</organism>
<sequence length="372" mass="42325">MKLKKTSAMSSQQDPVVVSQASADEFEFLDDWPGFVHLPAQDDQAPSPPRKNNQPASDSPKQVFHNYPDCDKSWLSFVVDEVKGTDLADEHCQEVEVLLDSCPPSFMDNSFDSFSSSEDSSRSCSPTSPIISDCNEFSNGFILPSNSPPQKLECESFNFQNLSLVQDKEIIFNLNKNNLHLNFLPSTPESTKKFFHQKKLNLQLEDLNSKSPISSSPLNNSNNYNKSCLKSPLSSQNRDGQRSKKRLIMLSPNSENFTLPSPENLKTVNPNFLSDLNPSEFDLALLKVAKNRVIRKSKRSLNFFNSYDKDCKDIYSEHNYDIFKRRRTSLDQLHYGTWKPLGELGKKKFSKNGVKKSRSFENVNYEEIFSSL</sequence>
<feature type="compositionally biased region" description="Polar residues" evidence="1">
    <location>
        <begin position="50"/>
        <end position="60"/>
    </location>
</feature>
<proteinExistence type="predicted"/>
<accession>A0AAD5XZU8</accession>
<name>A0AAD5XZU8_9FUNG</name>
<keyword evidence="3" id="KW-1185">Reference proteome</keyword>
<dbReference type="AlphaFoldDB" id="A0AAD5XZU8"/>
<dbReference type="EMBL" id="JADGJW010000376">
    <property type="protein sequence ID" value="KAJ3218527.1"/>
    <property type="molecule type" value="Genomic_DNA"/>
</dbReference>